<reference evidence="2 3" key="1">
    <citation type="submission" date="2011-09" db="EMBL/GenBank/DDBJ databases">
        <title>The draft genome of Fischerella sp. JSC-11.</title>
        <authorList>
            <consortium name="US DOE Joint Genome Institute (JGI-PGF)"/>
            <person name="Lucas S."/>
            <person name="Han J."/>
            <person name="Lapidus A."/>
            <person name="Cheng J.-F."/>
            <person name="Goodwin L."/>
            <person name="Pitluck S."/>
            <person name="Peters L."/>
            <person name="Land M.L."/>
            <person name="Hauser L."/>
            <person name="Sarkisova S."/>
            <person name="Bryant D.A."/>
            <person name="Brown I."/>
            <person name="Woyke T.J."/>
        </authorList>
    </citation>
    <scope>NUCLEOTIDE SEQUENCE [LARGE SCALE GENOMIC DNA]</scope>
    <source>
        <strain evidence="2 3">JSC-11</strain>
    </source>
</reference>
<keyword evidence="3" id="KW-1185">Reference proteome</keyword>
<protein>
    <recommendedName>
        <fullName evidence="1">Pyrroline-5-carboxylate reductase catalytic N-terminal domain-containing protein</fullName>
    </recommendedName>
</protein>
<feature type="domain" description="Pyrroline-5-carboxylate reductase catalytic N-terminal" evidence="1">
    <location>
        <begin position="3"/>
        <end position="59"/>
    </location>
</feature>
<dbReference type="RefSeq" id="WP_009455772.1">
    <property type="nucleotide sequence ID" value="NZ_AGIZ01000004.1"/>
</dbReference>
<proteinExistence type="predicted"/>
<dbReference type="SUPFAM" id="SSF51735">
    <property type="entry name" value="NAD(P)-binding Rossmann-fold domains"/>
    <property type="match status" value="1"/>
</dbReference>
<accession>G6FR26</accession>
<comment type="caution">
    <text evidence="2">The sequence shown here is derived from an EMBL/GenBank/DDBJ whole genome shotgun (WGS) entry which is preliminary data.</text>
</comment>
<dbReference type="InterPro" id="IPR036291">
    <property type="entry name" value="NAD(P)-bd_dom_sf"/>
</dbReference>
<name>G6FR26_9CYAN</name>
<dbReference type="AlphaFoldDB" id="G6FR26"/>
<dbReference type="Pfam" id="PF03807">
    <property type="entry name" value="F420_oxidored"/>
    <property type="match status" value="1"/>
</dbReference>
<evidence type="ECO:0000313" key="3">
    <source>
        <dbReference type="Proteomes" id="UP000004344"/>
    </source>
</evidence>
<evidence type="ECO:0000259" key="1">
    <source>
        <dbReference type="Pfam" id="PF03807"/>
    </source>
</evidence>
<dbReference type="Proteomes" id="UP000004344">
    <property type="component" value="Unassembled WGS sequence"/>
</dbReference>
<dbReference type="Gene3D" id="3.40.50.720">
    <property type="entry name" value="NAD(P)-binding Rossmann-like Domain"/>
    <property type="match status" value="1"/>
</dbReference>
<dbReference type="EMBL" id="AGIZ01000004">
    <property type="protein sequence ID" value="EHC15900.1"/>
    <property type="molecule type" value="Genomic_DNA"/>
</dbReference>
<dbReference type="GeneID" id="43302028"/>
<evidence type="ECO:0000313" key="2">
    <source>
        <dbReference type="EMBL" id="EHC15900.1"/>
    </source>
</evidence>
<sequence>MSTIGILGTSRMGVRLALLFAEIRHQVILGSRDRERTDRIVGKLGRTNIQPGNYQQAADNVVGYSLMYLLKLLPPKSALNVAIKRKKSYSNVCIIAIIVT</sequence>
<dbReference type="InterPro" id="IPR028939">
    <property type="entry name" value="P5C_Rdtase_cat_N"/>
</dbReference>
<organism evidence="2 3">
    <name type="scientific">Fischerella thermalis JSC-11</name>
    <dbReference type="NCBI Taxonomy" id="741277"/>
    <lineage>
        <taxon>Bacteria</taxon>
        <taxon>Bacillati</taxon>
        <taxon>Cyanobacteriota</taxon>
        <taxon>Cyanophyceae</taxon>
        <taxon>Nostocales</taxon>
        <taxon>Hapalosiphonaceae</taxon>
        <taxon>Fischerella</taxon>
    </lineage>
</organism>
<gene>
    <name evidence="2" type="ORF">FJSC11DRAFT_1323</name>
</gene>